<keyword evidence="2" id="KW-1185">Reference proteome</keyword>
<keyword evidence="1" id="KW-0812">Transmembrane</keyword>
<sequence length="122" mass="14105">MISPNNLLLIYFLLISLQYHLVYSILKPYNRNEWYCGTDSIMHGVAKTIIINGCTLDEYIIINKCCYHHDKCYGRALGRKNCDKQFCKCMNVVKSKTCKLLTIGFCLATEQFGSEAYNKQEL</sequence>
<evidence type="ECO:0000256" key="1">
    <source>
        <dbReference type="SAM" id="Phobius"/>
    </source>
</evidence>
<dbReference type="GO" id="GO:0050482">
    <property type="term" value="P:arachidonate secretion"/>
    <property type="evidence" value="ECO:0007669"/>
    <property type="project" value="InterPro"/>
</dbReference>
<organism evidence="2 3">
    <name type="scientific">Parastrongyloides trichosuri</name>
    <name type="common">Possum-specific nematode worm</name>
    <dbReference type="NCBI Taxonomy" id="131310"/>
    <lineage>
        <taxon>Eukaryota</taxon>
        <taxon>Metazoa</taxon>
        <taxon>Ecdysozoa</taxon>
        <taxon>Nematoda</taxon>
        <taxon>Chromadorea</taxon>
        <taxon>Rhabditida</taxon>
        <taxon>Tylenchina</taxon>
        <taxon>Panagrolaimomorpha</taxon>
        <taxon>Strongyloidoidea</taxon>
        <taxon>Strongyloididae</taxon>
        <taxon>Parastrongyloides</taxon>
    </lineage>
</organism>
<evidence type="ECO:0000313" key="2">
    <source>
        <dbReference type="Proteomes" id="UP000038045"/>
    </source>
</evidence>
<dbReference type="AlphaFoldDB" id="A0A0N4Z0Y1"/>
<accession>A0A0N4Z0Y1</accession>
<feature type="transmembrane region" description="Helical" evidence="1">
    <location>
        <begin position="6"/>
        <end position="26"/>
    </location>
</feature>
<dbReference type="WBParaSite" id="PTRK_0000036000.1">
    <property type="protein sequence ID" value="PTRK_0000036000.1"/>
    <property type="gene ID" value="PTRK_0000036000"/>
</dbReference>
<evidence type="ECO:0000313" key="3">
    <source>
        <dbReference type="WBParaSite" id="PTRK_0000036000.1"/>
    </source>
</evidence>
<dbReference type="GO" id="GO:0006644">
    <property type="term" value="P:phospholipid metabolic process"/>
    <property type="evidence" value="ECO:0007669"/>
    <property type="project" value="InterPro"/>
</dbReference>
<reference evidence="3" key="1">
    <citation type="submission" date="2017-02" db="UniProtKB">
        <authorList>
            <consortium name="WormBaseParasite"/>
        </authorList>
    </citation>
    <scope>IDENTIFICATION</scope>
</reference>
<dbReference type="SUPFAM" id="SSF48619">
    <property type="entry name" value="Phospholipase A2, PLA2"/>
    <property type="match status" value="1"/>
</dbReference>
<dbReference type="PANTHER" id="PTHR34228">
    <property type="entry name" value="PROTEIN CBG09474-RELATED"/>
    <property type="match status" value="1"/>
</dbReference>
<name>A0A0N4Z0Y1_PARTI</name>
<proteinExistence type="predicted"/>
<keyword evidence="1" id="KW-0472">Membrane</keyword>
<keyword evidence="1" id="KW-1133">Transmembrane helix</keyword>
<dbReference type="Proteomes" id="UP000038045">
    <property type="component" value="Unplaced"/>
</dbReference>
<dbReference type="InterPro" id="IPR053322">
    <property type="entry name" value="PLA2-like"/>
</dbReference>
<dbReference type="GO" id="GO:0004623">
    <property type="term" value="F:phospholipase A2 activity"/>
    <property type="evidence" value="ECO:0007669"/>
    <property type="project" value="InterPro"/>
</dbReference>
<dbReference type="InterPro" id="IPR036444">
    <property type="entry name" value="PLipase_A2_dom_sf"/>
</dbReference>
<protein>
    <submittedName>
        <fullName evidence="3">Phospholipase A(2)</fullName>
    </submittedName>
</protein>